<dbReference type="GO" id="GO:0016616">
    <property type="term" value="F:oxidoreductase activity, acting on the CH-OH group of donors, NAD or NADP as acceptor"/>
    <property type="evidence" value="ECO:0007669"/>
    <property type="project" value="InterPro"/>
</dbReference>
<dbReference type="CDD" id="cd05299">
    <property type="entry name" value="CtBP_dh"/>
    <property type="match status" value="1"/>
</dbReference>
<reference evidence="7 8" key="1">
    <citation type="journal article" date="2016" name="Appl. Environ. Microbiol.">
        <title>Function and Phylogeny of Bacterial Butyryl Coenzyme A:Acetate Transferases and Their Diversity in the Proximal Colon of Swine.</title>
        <authorList>
            <person name="Trachsel J."/>
            <person name="Bayles D.O."/>
            <person name="Looft T."/>
            <person name="Levine U.Y."/>
            <person name="Allen H.K."/>
        </authorList>
    </citation>
    <scope>NUCLEOTIDE SEQUENCE [LARGE SCALE GENOMIC DNA]</scope>
    <source>
        <strain evidence="7 8">68-3-10</strain>
    </source>
</reference>
<dbReference type="Proteomes" id="UP000187404">
    <property type="component" value="Unassembled WGS sequence"/>
</dbReference>
<evidence type="ECO:0000313" key="7">
    <source>
        <dbReference type="EMBL" id="OLR55948.1"/>
    </source>
</evidence>
<accession>A0A1Q9JIB1</accession>
<evidence type="ECO:0000256" key="4">
    <source>
        <dbReference type="RuleBase" id="RU003719"/>
    </source>
</evidence>
<dbReference type="PROSITE" id="PS00671">
    <property type="entry name" value="D_2_HYDROXYACID_DH_3"/>
    <property type="match status" value="1"/>
</dbReference>
<keyword evidence="3" id="KW-0520">NAD</keyword>
<dbReference type="InterPro" id="IPR043322">
    <property type="entry name" value="CtBP"/>
</dbReference>
<evidence type="ECO:0000256" key="3">
    <source>
        <dbReference type="ARBA" id="ARBA00023027"/>
    </source>
</evidence>
<proteinExistence type="inferred from homology"/>
<keyword evidence="2 4" id="KW-0560">Oxidoreductase</keyword>
<evidence type="ECO:0000256" key="2">
    <source>
        <dbReference type="ARBA" id="ARBA00023002"/>
    </source>
</evidence>
<organism evidence="7 8">
    <name type="scientific">Hornefia porci</name>
    <dbReference type="NCBI Taxonomy" id="2652292"/>
    <lineage>
        <taxon>Bacteria</taxon>
        <taxon>Bacillati</taxon>
        <taxon>Bacillota</taxon>
        <taxon>Clostridia</taxon>
        <taxon>Peptostreptococcales</taxon>
        <taxon>Anaerovoracaceae</taxon>
        <taxon>Hornefia</taxon>
    </lineage>
</organism>
<dbReference type="PANTHER" id="PTHR43761">
    <property type="entry name" value="D-ISOMER SPECIFIC 2-HYDROXYACID DEHYDROGENASE FAMILY PROTEIN (AFU_ORTHOLOGUE AFUA_1G13630)"/>
    <property type="match status" value="1"/>
</dbReference>
<dbReference type="InterPro" id="IPR006139">
    <property type="entry name" value="D-isomer_2_OHA_DH_cat_dom"/>
</dbReference>
<feature type="domain" description="D-isomer specific 2-hydroxyacid dehydrogenase NAD-binding" evidence="6">
    <location>
        <begin position="110"/>
        <end position="285"/>
    </location>
</feature>
<evidence type="ECO:0000256" key="1">
    <source>
        <dbReference type="ARBA" id="ARBA00005854"/>
    </source>
</evidence>
<dbReference type="InterPro" id="IPR036291">
    <property type="entry name" value="NAD(P)-bd_dom_sf"/>
</dbReference>
<dbReference type="RefSeq" id="WP_075713084.1">
    <property type="nucleotide sequence ID" value="NZ_MJIE01000001.1"/>
</dbReference>
<dbReference type="EMBL" id="MJIE01000001">
    <property type="protein sequence ID" value="OLR55948.1"/>
    <property type="molecule type" value="Genomic_DNA"/>
</dbReference>
<dbReference type="PROSITE" id="PS00065">
    <property type="entry name" value="D_2_HYDROXYACID_DH_1"/>
    <property type="match status" value="1"/>
</dbReference>
<dbReference type="Pfam" id="PF02826">
    <property type="entry name" value="2-Hacid_dh_C"/>
    <property type="match status" value="1"/>
</dbReference>
<feature type="domain" description="D-isomer specific 2-hydroxyacid dehydrogenase catalytic" evidence="5">
    <location>
        <begin position="18"/>
        <end position="317"/>
    </location>
</feature>
<gene>
    <name evidence="7" type="ORF">BHK98_07685</name>
</gene>
<dbReference type="Gene3D" id="3.40.50.720">
    <property type="entry name" value="NAD(P)-binding Rossmann-like Domain"/>
    <property type="match status" value="2"/>
</dbReference>
<dbReference type="OrthoDB" id="9805416at2"/>
<protein>
    <submittedName>
        <fullName evidence="7">Dehydrogenase</fullName>
    </submittedName>
</protein>
<dbReference type="SUPFAM" id="SSF52283">
    <property type="entry name" value="Formate/glycerate dehydrogenase catalytic domain-like"/>
    <property type="match status" value="1"/>
</dbReference>
<dbReference type="GO" id="GO:0003714">
    <property type="term" value="F:transcription corepressor activity"/>
    <property type="evidence" value="ECO:0007669"/>
    <property type="project" value="InterPro"/>
</dbReference>
<dbReference type="PANTHER" id="PTHR43761:SF1">
    <property type="entry name" value="D-ISOMER SPECIFIC 2-HYDROXYACID DEHYDROGENASE CATALYTIC DOMAIN-CONTAINING PROTEIN-RELATED"/>
    <property type="match status" value="1"/>
</dbReference>
<keyword evidence="8" id="KW-1185">Reference proteome</keyword>
<dbReference type="InterPro" id="IPR029752">
    <property type="entry name" value="D-isomer_DH_CS1"/>
</dbReference>
<dbReference type="GO" id="GO:0051287">
    <property type="term" value="F:NAD binding"/>
    <property type="evidence" value="ECO:0007669"/>
    <property type="project" value="InterPro"/>
</dbReference>
<evidence type="ECO:0000259" key="6">
    <source>
        <dbReference type="Pfam" id="PF02826"/>
    </source>
</evidence>
<dbReference type="InterPro" id="IPR029753">
    <property type="entry name" value="D-isomer_DH_CS"/>
</dbReference>
<comment type="caution">
    <text evidence="7">The sequence shown here is derived from an EMBL/GenBank/DDBJ whole genome shotgun (WGS) entry which is preliminary data.</text>
</comment>
<dbReference type="Pfam" id="PF00389">
    <property type="entry name" value="2-Hacid_dh"/>
    <property type="match status" value="1"/>
</dbReference>
<dbReference type="FunFam" id="3.40.50.720:FF:000203">
    <property type="entry name" value="D-3-phosphoglycerate dehydrogenase (SerA)"/>
    <property type="match status" value="1"/>
</dbReference>
<dbReference type="AlphaFoldDB" id="A0A1Q9JIB1"/>
<dbReference type="STRING" id="1261640.BHK98_07685"/>
<evidence type="ECO:0000259" key="5">
    <source>
        <dbReference type="Pfam" id="PF00389"/>
    </source>
</evidence>
<evidence type="ECO:0000313" key="8">
    <source>
        <dbReference type="Proteomes" id="UP000187404"/>
    </source>
</evidence>
<dbReference type="InterPro" id="IPR050418">
    <property type="entry name" value="D-iso_2-hydroxyacid_DH_PdxB"/>
</dbReference>
<name>A0A1Q9JIB1_9FIRM</name>
<comment type="similarity">
    <text evidence="1 4">Belongs to the D-isomer specific 2-hydroxyacid dehydrogenase family.</text>
</comment>
<dbReference type="SUPFAM" id="SSF51735">
    <property type="entry name" value="NAD(P)-binding Rossmann-fold domains"/>
    <property type="match status" value="1"/>
</dbReference>
<dbReference type="InterPro" id="IPR006140">
    <property type="entry name" value="D-isomer_DH_NAD-bd"/>
</dbReference>
<sequence length="328" mass="36317">MNKVIITDCDHSSINIERAVLREAGIGFDYLCCRSEEDLIRECRGGEVMLNQYAPFTERVIAALSPELKLIVRYGVGVDNIDVAAATKYGVAVCNVPDYGMNEVADHAAAMALSLERRLNQMVPHTRSGQWDYAASVPIHRLSEQTIGIVGLGRIGRMFARRMSGFGCRLIGFDEFYPAGIIAEHSVVTVTWEQLIAESDLISIHCPLTESTRGLFNADVFSAMKPGAYLINTSRGHIVDEQDLLKALQDGEIAGAAMDVMAKEPADPEDPLLQLPNFIATPHMGWYSEEAAEELKRKVAEEAVLFLTGRPLRYQLNKTKKEKERTEG</sequence>